<sequence length="169" mass="17038">MKTNAILALVAAAGALGWVAGKDPPASQPVATSEPAVTARTDAPQGPAGAVTLPRSENGHFYAPVTIDGRAVEMLVDTGASVIALTGADAAALGFDWNEDEIVPVGRGASGTVMGKAIVIDQVQMGDLAAERIDAVIVPAGLTTSLLGQSFLSRIGPVEMQGDTLLIGH</sequence>
<keyword evidence="3" id="KW-0732">Signal</keyword>
<dbReference type="InterPro" id="IPR001995">
    <property type="entry name" value="Peptidase_A2_cat"/>
</dbReference>
<keyword evidence="6" id="KW-1185">Reference proteome</keyword>
<keyword evidence="5" id="KW-0645">Protease</keyword>
<dbReference type="EC" id="3.4.23.-" evidence="5"/>
<dbReference type="PROSITE" id="PS50175">
    <property type="entry name" value="ASP_PROT_RETROV"/>
    <property type="match status" value="1"/>
</dbReference>
<protein>
    <submittedName>
        <fullName evidence="5">TIGR02281 family clan AA aspartic protease</fullName>
        <ecNumber evidence="5">3.4.23.-</ecNumber>
    </submittedName>
</protein>
<evidence type="ECO:0000256" key="2">
    <source>
        <dbReference type="SAM" id="MobiDB-lite"/>
    </source>
</evidence>
<feature type="chain" id="PRO_5026220467" evidence="3">
    <location>
        <begin position="21"/>
        <end position="169"/>
    </location>
</feature>
<evidence type="ECO:0000313" key="6">
    <source>
        <dbReference type="Proteomes" id="UP000469430"/>
    </source>
</evidence>
<dbReference type="SUPFAM" id="SSF50630">
    <property type="entry name" value="Acid proteases"/>
    <property type="match status" value="1"/>
</dbReference>
<dbReference type="Gene3D" id="2.40.70.10">
    <property type="entry name" value="Acid Proteases"/>
    <property type="match status" value="1"/>
</dbReference>
<dbReference type="OrthoDB" id="7595324at2"/>
<dbReference type="InterPro" id="IPR021109">
    <property type="entry name" value="Peptidase_aspartic_dom_sf"/>
</dbReference>
<keyword evidence="1 5" id="KW-0378">Hydrolase</keyword>
<feature type="region of interest" description="Disordered" evidence="2">
    <location>
        <begin position="23"/>
        <end position="55"/>
    </location>
</feature>
<dbReference type="AlphaFoldDB" id="A0A6I4TRY0"/>
<evidence type="ECO:0000259" key="4">
    <source>
        <dbReference type="PROSITE" id="PS50175"/>
    </source>
</evidence>
<proteinExistence type="predicted"/>
<evidence type="ECO:0000256" key="3">
    <source>
        <dbReference type="SAM" id="SignalP"/>
    </source>
</evidence>
<dbReference type="RefSeq" id="WP_161389572.1">
    <property type="nucleotide sequence ID" value="NZ_JBHSCP010000001.1"/>
</dbReference>
<feature type="signal peptide" evidence="3">
    <location>
        <begin position="1"/>
        <end position="20"/>
    </location>
</feature>
<dbReference type="Proteomes" id="UP000469430">
    <property type="component" value="Unassembled WGS sequence"/>
</dbReference>
<dbReference type="GO" id="GO:0006508">
    <property type="term" value="P:proteolysis"/>
    <property type="evidence" value="ECO:0007669"/>
    <property type="project" value="UniProtKB-KW"/>
</dbReference>
<dbReference type="Pfam" id="PF13975">
    <property type="entry name" value="gag-asp_proteas"/>
    <property type="match status" value="1"/>
</dbReference>
<comment type="caution">
    <text evidence="5">The sequence shown here is derived from an EMBL/GenBank/DDBJ whole genome shotgun (WGS) entry which is preliminary data.</text>
</comment>
<dbReference type="GO" id="GO:0004190">
    <property type="term" value="F:aspartic-type endopeptidase activity"/>
    <property type="evidence" value="ECO:0007669"/>
    <property type="project" value="InterPro"/>
</dbReference>
<reference evidence="5 6" key="1">
    <citation type="submission" date="2019-12" db="EMBL/GenBank/DDBJ databases">
        <title>Genomic-based taxomic classification of the family Erythrobacteraceae.</title>
        <authorList>
            <person name="Xu L."/>
        </authorList>
    </citation>
    <scope>NUCLEOTIDE SEQUENCE [LARGE SCALE GENOMIC DNA]</scope>
    <source>
        <strain evidence="5 6">S36</strain>
    </source>
</reference>
<name>A0A6I4TRY0_9SPHN</name>
<accession>A0A6I4TRY0</accession>
<dbReference type="PROSITE" id="PS00141">
    <property type="entry name" value="ASP_PROTEASE"/>
    <property type="match status" value="1"/>
</dbReference>
<dbReference type="CDD" id="cd05483">
    <property type="entry name" value="retropepsin_like_bacteria"/>
    <property type="match status" value="1"/>
</dbReference>
<dbReference type="EMBL" id="WTYJ01000001">
    <property type="protein sequence ID" value="MXO97890.1"/>
    <property type="molecule type" value="Genomic_DNA"/>
</dbReference>
<organism evidence="5 6">
    <name type="scientific">Croceibacterium xixiisoli</name>
    <dbReference type="NCBI Taxonomy" id="1476466"/>
    <lineage>
        <taxon>Bacteria</taxon>
        <taxon>Pseudomonadati</taxon>
        <taxon>Pseudomonadota</taxon>
        <taxon>Alphaproteobacteria</taxon>
        <taxon>Sphingomonadales</taxon>
        <taxon>Erythrobacteraceae</taxon>
        <taxon>Croceibacterium</taxon>
    </lineage>
</organism>
<evidence type="ECO:0000256" key="1">
    <source>
        <dbReference type="ARBA" id="ARBA00022801"/>
    </source>
</evidence>
<gene>
    <name evidence="5" type="ORF">GRI97_02660</name>
</gene>
<dbReference type="NCBIfam" id="TIGR02281">
    <property type="entry name" value="clan_AA_DTGA"/>
    <property type="match status" value="1"/>
</dbReference>
<dbReference type="InterPro" id="IPR001969">
    <property type="entry name" value="Aspartic_peptidase_AS"/>
</dbReference>
<dbReference type="InterPro" id="IPR034122">
    <property type="entry name" value="Retropepsin-like_bacterial"/>
</dbReference>
<evidence type="ECO:0000313" key="5">
    <source>
        <dbReference type="EMBL" id="MXO97890.1"/>
    </source>
</evidence>
<dbReference type="InterPro" id="IPR011969">
    <property type="entry name" value="Clan_AA_Asp_peptidase_C"/>
</dbReference>
<feature type="domain" description="Peptidase A2" evidence="4">
    <location>
        <begin position="72"/>
        <end position="151"/>
    </location>
</feature>